<keyword evidence="6" id="KW-0813">Transport</keyword>
<dbReference type="RefSeq" id="WP_198881900.1">
    <property type="nucleotide sequence ID" value="NZ_JAEKJA010000007.1"/>
</dbReference>
<evidence type="ECO:0000256" key="3">
    <source>
        <dbReference type="ARBA" id="ARBA00022692"/>
    </source>
</evidence>
<dbReference type="AlphaFoldDB" id="A0A934IQ57"/>
<evidence type="ECO:0000256" key="4">
    <source>
        <dbReference type="ARBA" id="ARBA00022989"/>
    </source>
</evidence>
<dbReference type="GO" id="GO:0005886">
    <property type="term" value="C:plasma membrane"/>
    <property type="evidence" value="ECO:0007669"/>
    <property type="project" value="UniProtKB-SubCell"/>
</dbReference>
<evidence type="ECO:0000313" key="9">
    <source>
        <dbReference type="EMBL" id="MBJ3776010.1"/>
    </source>
</evidence>
<keyword evidence="6" id="KW-0653">Protein transport</keyword>
<keyword evidence="3 7" id="KW-0812">Transmembrane</keyword>
<dbReference type="EMBL" id="JAEKJA010000007">
    <property type="protein sequence ID" value="MBJ3776010.1"/>
    <property type="molecule type" value="Genomic_DNA"/>
</dbReference>
<keyword evidence="10" id="KW-1185">Reference proteome</keyword>
<protein>
    <submittedName>
        <fullName evidence="9">MotA/TolQ/ExbB proton channel family protein</fullName>
    </submittedName>
</protein>
<name>A0A934IQ57_9HYPH</name>
<dbReference type="PANTHER" id="PTHR30625">
    <property type="entry name" value="PROTEIN TOLQ"/>
    <property type="match status" value="1"/>
</dbReference>
<evidence type="ECO:0000256" key="6">
    <source>
        <dbReference type="RuleBase" id="RU004057"/>
    </source>
</evidence>
<dbReference type="InterPro" id="IPR002898">
    <property type="entry name" value="MotA_ExbB_proton_chnl"/>
</dbReference>
<feature type="transmembrane region" description="Helical" evidence="7">
    <location>
        <begin position="26"/>
        <end position="46"/>
    </location>
</feature>
<dbReference type="Proteomes" id="UP000609531">
    <property type="component" value="Unassembled WGS sequence"/>
</dbReference>
<comment type="caution">
    <text evidence="9">The sequence shown here is derived from an EMBL/GenBank/DDBJ whole genome shotgun (WGS) entry which is preliminary data.</text>
</comment>
<feature type="domain" description="MotA/TolQ/ExbB proton channel" evidence="8">
    <location>
        <begin position="84"/>
        <end position="200"/>
    </location>
</feature>
<dbReference type="InterPro" id="IPR050790">
    <property type="entry name" value="ExbB/TolQ_transport"/>
</dbReference>
<evidence type="ECO:0000256" key="7">
    <source>
        <dbReference type="SAM" id="Phobius"/>
    </source>
</evidence>
<accession>A0A934IQ57</accession>
<dbReference type="Pfam" id="PF01618">
    <property type="entry name" value="MotA_ExbB"/>
    <property type="match status" value="1"/>
</dbReference>
<keyword evidence="5 7" id="KW-0472">Membrane</keyword>
<dbReference type="PANTHER" id="PTHR30625:SF11">
    <property type="entry name" value="MOTA_TOLQ_EXBB PROTON CHANNEL DOMAIN-CONTAINING PROTEIN"/>
    <property type="match status" value="1"/>
</dbReference>
<reference evidence="9" key="1">
    <citation type="submission" date="2020-12" db="EMBL/GenBank/DDBJ databases">
        <title>Bacterial taxonomy.</title>
        <authorList>
            <person name="Pan X."/>
        </authorList>
    </citation>
    <scope>NUCLEOTIDE SEQUENCE</scope>
    <source>
        <strain evidence="9">B2012</strain>
    </source>
</reference>
<feature type="transmembrane region" description="Helical" evidence="7">
    <location>
        <begin position="165"/>
        <end position="191"/>
    </location>
</feature>
<dbReference type="GO" id="GO:0017038">
    <property type="term" value="P:protein import"/>
    <property type="evidence" value="ECO:0007669"/>
    <property type="project" value="TreeGrafter"/>
</dbReference>
<proteinExistence type="inferred from homology"/>
<gene>
    <name evidence="9" type="ORF">JCR33_09950</name>
</gene>
<organism evidence="9 10">
    <name type="scientific">Acuticoccus mangrovi</name>
    <dbReference type="NCBI Taxonomy" id="2796142"/>
    <lineage>
        <taxon>Bacteria</taxon>
        <taxon>Pseudomonadati</taxon>
        <taxon>Pseudomonadota</taxon>
        <taxon>Alphaproteobacteria</taxon>
        <taxon>Hyphomicrobiales</taxon>
        <taxon>Amorphaceae</taxon>
        <taxon>Acuticoccus</taxon>
    </lineage>
</organism>
<evidence type="ECO:0000256" key="5">
    <source>
        <dbReference type="ARBA" id="ARBA00023136"/>
    </source>
</evidence>
<feature type="transmembrane region" description="Helical" evidence="7">
    <location>
        <begin position="124"/>
        <end position="145"/>
    </location>
</feature>
<sequence length="241" mass="24765">MDTAADTAGTLSLEGALALIDRGGPVVAILLVLSVIVVAVTLAKIYQLHHAGVGRHRRATLAVRQWREGNTAAAFQTASDDSLASETVARAMDLVADNDAELAREQVESFAATRLHALGRLTGLLDTIAQVAPLLGLFGTVLGMIEAFQALEGAGAAVDPSILAGGIWVALLTTAVGLAVAMPASVLASWFDGRLENERVALDALLTDIFAAPELVELVPETAVPGHPATPRAAATATAVP</sequence>
<evidence type="ECO:0000313" key="10">
    <source>
        <dbReference type="Proteomes" id="UP000609531"/>
    </source>
</evidence>
<comment type="subcellular location">
    <subcellularLocation>
        <location evidence="1">Cell membrane</location>
        <topology evidence="1">Multi-pass membrane protein</topology>
    </subcellularLocation>
    <subcellularLocation>
        <location evidence="6">Membrane</location>
        <topology evidence="6">Multi-pass membrane protein</topology>
    </subcellularLocation>
</comment>
<keyword evidence="4 7" id="KW-1133">Transmembrane helix</keyword>
<keyword evidence="2" id="KW-1003">Cell membrane</keyword>
<evidence type="ECO:0000259" key="8">
    <source>
        <dbReference type="Pfam" id="PF01618"/>
    </source>
</evidence>
<evidence type="ECO:0000256" key="2">
    <source>
        <dbReference type="ARBA" id="ARBA00022475"/>
    </source>
</evidence>
<evidence type="ECO:0000256" key="1">
    <source>
        <dbReference type="ARBA" id="ARBA00004651"/>
    </source>
</evidence>
<comment type="similarity">
    <text evidence="6">Belongs to the exbB/tolQ family.</text>
</comment>